<protein>
    <submittedName>
        <fullName evidence="1">OsmC family peroxiredoxin</fullName>
    </submittedName>
</protein>
<dbReference type="RefSeq" id="WP_132691717.1">
    <property type="nucleotide sequence ID" value="NZ_SKBU01000018.1"/>
</dbReference>
<dbReference type="Gene3D" id="3.30.300.20">
    <property type="match status" value="1"/>
</dbReference>
<comment type="caution">
    <text evidence="1">The sequence shown here is derived from an EMBL/GenBank/DDBJ whole genome shotgun (WGS) entry which is preliminary data.</text>
</comment>
<dbReference type="PANTHER" id="PTHR35368">
    <property type="entry name" value="HYDROPEROXIDE REDUCTASE"/>
    <property type="match status" value="1"/>
</dbReference>
<dbReference type="InterPro" id="IPR036102">
    <property type="entry name" value="OsmC/Ohrsf"/>
</dbReference>
<reference evidence="1 2" key="1">
    <citation type="submission" date="2019-03" db="EMBL/GenBank/DDBJ databases">
        <title>Whole genome sequence of a novel Rubrobacter taiwanensis strain, isolated from Yellowstone National Park.</title>
        <authorList>
            <person name="Freed S."/>
            <person name="Ramaley R.F."/>
            <person name="Kyndt J.A."/>
        </authorList>
    </citation>
    <scope>NUCLEOTIDE SEQUENCE [LARGE SCALE GENOMIC DNA]</scope>
    <source>
        <strain evidence="1 2">Yellowstone</strain>
    </source>
</reference>
<dbReference type="PANTHER" id="PTHR35368:SF1">
    <property type="entry name" value="HYDROPEROXIDE REDUCTASE"/>
    <property type="match status" value="1"/>
</dbReference>
<proteinExistence type="predicted"/>
<name>A0A4R1BG31_9ACTN</name>
<dbReference type="SUPFAM" id="SSF82784">
    <property type="entry name" value="OsmC-like"/>
    <property type="match status" value="1"/>
</dbReference>
<dbReference type="AlphaFoldDB" id="A0A4R1BG31"/>
<keyword evidence="2" id="KW-1185">Reference proteome</keyword>
<dbReference type="OrthoDB" id="9793881at2"/>
<organism evidence="1 2">
    <name type="scientific">Rubrobacter taiwanensis</name>
    <dbReference type="NCBI Taxonomy" id="185139"/>
    <lineage>
        <taxon>Bacteria</taxon>
        <taxon>Bacillati</taxon>
        <taxon>Actinomycetota</taxon>
        <taxon>Rubrobacteria</taxon>
        <taxon>Rubrobacterales</taxon>
        <taxon>Rubrobacteraceae</taxon>
        <taxon>Rubrobacter</taxon>
    </lineage>
</organism>
<dbReference type="Proteomes" id="UP000295244">
    <property type="component" value="Unassembled WGS sequence"/>
</dbReference>
<dbReference type="InterPro" id="IPR052924">
    <property type="entry name" value="OsmC/Ohr_hydroprdx_reductase"/>
</dbReference>
<evidence type="ECO:0000313" key="2">
    <source>
        <dbReference type="Proteomes" id="UP000295244"/>
    </source>
</evidence>
<evidence type="ECO:0000313" key="1">
    <source>
        <dbReference type="EMBL" id="TCJ16123.1"/>
    </source>
</evidence>
<sequence length="166" mass="17826">MGDLRSIQKPLKERYRRDPGASRITLTARGSQADTSMACSVDIGRAVYEAQAHSGVGGAGTAACSGDLLLGALAACAQVTCQMVAEAMSVPVRRIEVTVEGDLDLRGTLGVSRDVPVGFEEIRTRFEIDAPEAAPEQLAALREKTEQYCVVLRTLREPPNLHTEWG</sequence>
<gene>
    <name evidence="1" type="ORF">E0L93_10615</name>
</gene>
<dbReference type="InterPro" id="IPR003718">
    <property type="entry name" value="OsmC/Ohr_fam"/>
</dbReference>
<dbReference type="EMBL" id="SKBU01000018">
    <property type="protein sequence ID" value="TCJ16123.1"/>
    <property type="molecule type" value="Genomic_DNA"/>
</dbReference>
<accession>A0A4R1BG31</accession>
<dbReference type="InterPro" id="IPR015946">
    <property type="entry name" value="KH_dom-like_a/b"/>
</dbReference>
<dbReference type="Pfam" id="PF02566">
    <property type="entry name" value="OsmC"/>
    <property type="match status" value="1"/>
</dbReference>